<feature type="domain" description="CBM20" evidence="10">
    <location>
        <begin position="211"/>
        <end position="310"/>
    </location>
</feature>
<dbReference type="SMART" id="SM01065">
    <property type="entry name" value="CBM_2"/>
    <property type="match status" value="1"/>
</dbReference>
<dbReference type="GO" id="GO:0005789">
    <property type="term" value="C:endoplasmic reticulum membrane"/>
    <property type="evidence" value="ECO:0007669"/>
    <property type="project" value="UniProtKB-SubCell"/>
</dbReference>
<name>A0AAV3ALR1_PYXAD</name>
<reference evidence="11" key="1">
    <citation type="thesis" date="2020" institute="ProQuest LLC" country="789 East Eisenhower Parkway, Ann Arbor, MI, USA">
        <title>Comparative Genomics and Chromosome Evolution.</title>
        <authorList>
            <person name="Mudd A.B."/>
        </authorList>
    </citation>
    <scope>NUCLEOTIDE SEQUENCE</scope>
    <source>
        <strain evidence="11">1538</strain>
        <tissue evidence="11">Blood</tissue>
    </source>
</reference>
<dbReference type="PANTHER" id="PTHR15048:SF0">
    <property type="entry name" value="STARCH-BINDING DOMAIN-CONTAINING PROTEIN 1"/>
    <property type="match status" value="1"/>
</dbReference>
<keyword evidence="12" id="KW-1185">Reference proteome</keyword>
<evidence type="ECO:0000256" key="3">
    <source>
        <dbReference type="ARBA" id="ARBA00053886"/>
    </source>
</evidence>
<evidence type="ECO:0000256" key="7">
    <source>
        <dbReference type="ARBA" id="ARBA00075794"/>
    </source>
</evidence>
<proteinExistence type="predicted"/>
<dbReference type="EMBL" id="DYDO01000003">
    <property type="protein sequence ID" value="DBA28750.1"/>
    <property type="molecule type" value="Genomic_DNA"/>
</dbReference>
<dbReference type="Pfam" id="PF00686">
    <property type="entry name" value="CBM_20"/>
    <property type="match status" value="1"/>
</dbReference>
<dbReference type="GO" id="GO:0034045">
    <property type="term" value="C:phagophore assembly site membrane"/>
    <property type="evidence" value="ECO:0007669"/>
    <property type="project" value="UniProtKB-SubCell"/>
</dbReference>
<evidence type="ECO:0000313" key="11">
    <source>
        <dbReference type="EMBL" id="DBA28750.1"/>
    </source>
</evidence>
<evidence type="ECO:0000256" key="1">
    <source>
        <dbReference type="ARBA" id="ARBA00004643"/>
    </source>
</evidence>
<dbReference type="GO" id="GO:0061723">
    <property type="term" value="P:glycophagy"/>
    <property type="evidence" value="ECO:0007669"/>
    <property type="project" value="UniProtKB-ARBA"/>
</dbReference>
<gene>
    <name evidence="11" type="ORF">GDO54_009055</name>
</gene>
<evidence type="ECO:0000256" key="6">
    <source>
        <dbReference type="ARBA" id="ARBA00073038"/>
    </source>
</evidence>
<dbReference type="InterPro" id="IPR013784">
    <property type="entry name" value="Carb-bd-like_fold"/>
</dbReference>
<evidence type="ECO:0000256" key="2">
    <source>
        <dbReference type="ARBA" id="ARBA00024012"/>
    </source>
</evidence>
<evidence type="ECO:0000259" key="10">
    <source>
        <dbReference type="PROSITE" id="PS51166"/>
    </source>
</evidence>
<evidence type="ECO:0000313" key="12">
    <source>
        <dbReference type="Proteomes" id="UP001181693"/>
    </source>
</evidence>
<dbReference type="PROSITE" id="PS51166">
    <property type="entry name" value="CBM20"/>
    <property type="match status" value="1"/>
</dbReference>
<comment type="subcellular location">
    <subcellularLocation>
        <location evidence="2">Cell membrane</location>
        <location evidence="2">Sarcolemma</location>
        <location evidence="2">T-tubule</location>
    </subcellularLocation>
    <subcellularLocation>
        <location evidence="1">Endoplasmic reticulum membrane</location>
        <topology evidence="1">Single-pass type III membrane protein</topology>
    </subcellularLocation>
    <subcellularLocation>
        <location evidence="4">Preautophagosomal structure membrane</location>
        <topology evidence="4">Single-pass type III membrane protein</topology>
    </subcellularLocation>
</comment>
<comment type="subunit">
    <text evidence="5">Interacts with the ATG8 family proteins GABARAP and GABARAPL1. Interacts with several glycogen-associated proteins, such as GYS2 (liver glycogen synthase), GDE (glycogen debranching enzyme), GBE1 (glycogen branching enzyme 1) and EPM2A (Laforin).</text>
</comment>
<organism evidence="11 12">
    <name type="scientific">Pyxicephalus adspersus</name>
    <name type="common">African bullfrog</name>
    <dbReference type="NCBI Taxonomy" id="30357"/>
    <lineage>
        <taxon>Eukaryota</taxon>
        <taxon>Metazoa</taxon>
        <taxon>Chordata</taxon>
        <taxon>Craniata</taxon>
        <taxon>Vertebrata</taxon>
        <taxon>Euteleostomi</taxon>
        <taxon>Amphibia</taxon>
        <taxon>Batrachia</taxon>
        <taxon>Anura</taxon>
        <taxon>Neobatrachia</taxon>
        <taxon>Ranoidea</taxon>
        <taxon>Pyxicephalidae</taxon>
        <taxon>Pyxicephalinae</taxon>
        <taxon>Pyxicephalus</taxon>
    </lineage>
</organism>
<dbReference type="InterPro" id="IPR002044">
    <property type="entry name" value="CBM20"/>
</dbReference>
<dbReference type="FunFam" id="2.60.40.10:FF:000552">
    <property type="entry name" value="Related to glucoamylase"/>
    <property type="match status" value="1"/>
</dbReference>
<dbReference type="GO" id="GO:2001070">
    <property type="term" value="F:starch binding"/>
    <property type="evidence" value="ECO:0007669"/>
    <property type="project" value="InterPro"/>
</dbReference>
<dbReference type="SUPFAM" id="SSF49452">
    <property type="entry name" value="Starch-binding domain-like"/>
    <property type="match status" value="1"/>
</dbReference>
<dbReference type="GO" id="GO:0030315">
    <property type="term" value="C:T-tubule"/>
    <property type="evidence" value="ECO:0007669"/>
    <property type="project" value="UniProtKB-SubCell"/>
</dbReference>
<dbReference type="Gene3D" id="2.60.40.10">
    <property type="entry name" value="Immunoglobulins"/>
    <property type="match status" value="1"/>
</dbReference>
<evidence type="ECO:0000256" key="4">
    <source>
        <dbReference type="ARBA" id="ARBA00060405"/>
    </source>
</evidence>
<dbReference type="Proteomes" id="UP001181693">
    <property type="component" value="Unassembled WGS sequence"/>
</dbReference>
<evidence type="ECO:0000256" key="9">
    <source>
        <dbReference type="SAM" id="MobiDB-lite"/>
    </source>
</evidence>
<dbReference type="AlphaFoldDB" id="A0AAV3ALR1"/>
<evidence type="ECO:0000256" key="5">
    <source>
        <dbReference type="ARBA" id="ARBA00062412"/>
    </source>
</evidence>
<feature type="region of interest" description="Disordered" evidence="9">
    <location>
        <begin position="169"/>
        <end position="191"/>
    </location>
</feature>
<dbReference type="InterPro" id="IPR013783">
    <property type="entry name" value="Ig-like_fold"/>
</dbReference>
<feature type="compositionally biased region" description="Basic and acidic residues" evidence="9">
    <location>
        <begin position="174"/>
        <end position="186"/>
    </location>
</feature>
<sequence length="311" mass="34794">MEDMRPSFTKDEKLVVATEVCCSLGEDLKPSVVPDKVMSISAKTVDDLMQPVHVQDDGLIEMNGSEDHVQKENATASLQEDLTNGNLQNVSVSQLNRSANENIDQELQSSEQSELAGKNQSAAQVNGHISQMNNLTSESFHEEVSVPEKLEDAILTSHVSSTVDKCNVLSHSSNQEEERPDLKESDSGDNGCFVTQYDADSQRTKRVAAVQPIPQSVSLSFKVHYITHSNSQMIAVTGDHEKLGEWENFVPLTSDKDGYWSYTVTLPADANIEWKFVMVENGKIKRWEECNNRHLRTNHEDIAAQQWWGYP</sequence>
<comment type="caution">
    <text evidence="11">The sequence shown here is derived from an EMBL/GenBank/DDBJ whole genome shotgun (WGS) entry which is preliminary data.</text>
</comment>
<feature type="region of interest" description="Disordered" evidence="9">
    <location>
        <begin position="103"/>
        <end position="124"/>
    </location>
</feature>
<dbReference type="PANTHER" id="PTHR15048">
    <property type="entry name" value="STARCH-BINDING DOMAIN-CONTAINING PROTEIN 1"/>
    <property type="match status" value="1"/>
</dbReference>
<protein>
    <recommendedName>
        <fullName evidence="6">Starch-binding domain-containing protein 1</fullName>
    </recommendedName>
    <alternativeName>
        <fullName evidence="7">Genethonin-1</fullName>
    </alternativeName>
    <alternativeName>
        <fullName evidence="8">Glycophagy cargo receptor stbd1</fullName>
    </alternativeName>
</protein>
<comment type="function">
    <text evidence="3">Acts as a cargo receptor for glycogen. Delivers its cargo to an autophagic pathway called glycophagy, resulting in the transport of glycogen to lysosomes.</text>
</comment>
<evidence type="ECO:0000256" key="8">
    <source>
        <dbReference type="ARBA" id="ARBA00076001"/>
    </source>
</evidence>
<accession>A0AAV3ALR1</accession>